<organism evidence="10 11">
    <name type="scientific">Trichomalopsis sarcophagae</name>
    <dbReference type="NCBI Taxonomy" id="543379"/>
    <lineage>
        <taxon>Eukaryota</taxon>
        <taxon>Metazoa</taxon>
        <taxon>Ecdysozoa</taxon>
        <taxon>Arthropoda</taxon>
        <taxon>Hexapoda</taxon>
        <taxon>Insecta</taxon>
        <taxon>Pterygota</taxon>
        <taxon>Neoptera</taxon>
        <taxon>Endopterygota</taxon>
        <taxon>Hymenoptera</taxon>
        <taxon>Apocrita</taxon>
        <taxon>Proctotrupomorpha</taxon>
        <taxon>Chalcidoidea</taxon>
        <taxon>Pteromalidae</taxon>
        <taxon>Pteromalinae</taxon>
        <taxon>Trichomalopsis</taxon>
    </lineage>
</organism>
<keyword evidence="6" id="KW-1133">Transmembrane helix</keyword>
<evidence type="ECO:0000256" key="4">
    <source>
        <dbReference type="ARBA" id="ARBA00022692"/>
    </source>
</evidence>
<evidence type="ECO:0008006" key="12">
    <source>
        <dbReference type="Google" id="ProtNLM"/>
    </source>
</evidence>
<dbReference type="InterPro" id="IPR004117">
    <property type="entry name" value="7tm6_olfct_rcpt"/>
</dbReference>
<comment type="caution">
    <text evidence="10">The sequence shown here is derived from an EMBL/GenBank/DDBJ whole genome shotgun (WGS) entry which is preliminary data.</text>
</comment>
<evidence type="ECO:0000256" key="7">
    <source>
        <dbReference type="ARBA" id="ARBA00023136"/>
    </source>
</evidence>
<keyword evidence="2" id="KW-1003">Cell membrane</keyword>
<name>A0A232FKE9_9HYME</name>
<proteinExistence type="predicted"/>
<dbReference type="OrthoDB" id="6765072at2759"/>
<dbReference type="PANTHER" id="PTHR21137">
    <property type="entry name" value="ODORANT RECEPTOR"/>
    <property type="match status" value="1"/>
</dbReference>
<evidence type="ECO:0000256" key="1">
    <source>
        <dbReference type="ARBA" id="ARBA00004651"/>
    </source>
</evidence>
<keyword evidence="7" id="KW-0472">Membrane</keyword>
<dbReference type="EMBL" id="NNAY01000086">
    <property type="protein sequence ID" value="OXU31132.1"/>
    <property type="molecule type" value="Genomic_DNA"/>
</dbReference>
<evidence type="ECO:0000256" key="6">
    <source>
        <dbReference type="ARBA" id="ARBA00022989"/>
    </source>
</evidence>
<dbReference type="STRING" id="543379.A0A232FKE9"/>
<evidence type="ECO:0000256" key="2">
    <source>
        <dbReference type="ARBA" id="ARBA00022475"/>
    </source>
</evidence>
<evidence type="ECO:0000313" key="11">
    <source>
        <dbReference type="Proteomes" id="UP000215335"/>
    </source>
</evidence>
<gene>
    <name evidence="10" type="ORF">TSAR_010115</name>
</gene>
<dbReference type="PANTHER" id="PTHR21137:SF35">
    <property type="entry name" value="ODORANT RECEPTOR 19A-RELATED"/>
    <property type="match status" value="1"/>
</dbReference>
<dbReference type="GO" id="GO:0004984">
    <property type="term" value="F:olfactory receptor activity"/>
    <property type="evidence" value="ECO:0007669"/>
    <property type="project" value="InterPro"/>
</dbReference>
<dbReference type="Proteomes" id="UP000215335">
    <property type="component" value="Unassembled WGS sequence"/>
</dbReference>
<dbReference type="Pfam" id="PF02949">
    <property type="entry name" value="7tm_6"/>
    <property type="match status" value="2"/>
</dbReference>
<dbReference type="GO" id="GO:0005549">
    <property type="term" value="F:odorant binding"/>
    <property type="evidence" value="ECO:0007669"/>
    <property type="project" value="InterPro"/>
</dbReference>
<keyword evidence="8" id="KW-0675">Receptor</keyword>
<sequence length="733" mass="84447">MIPIFNKPLKCCLKVAGFWPYDFNMLGPAAITSMLVTTLPFQCWNAFALTKNLVVLMDSLSDIFTEVLIYIKIFILWNHRREIRDLLEEIGKDWSIKSIPTEWANIADYCRIICNIDVILYASASILYYPDLLMSYFGKPVNERHMLFQSYYPFDYRRSPIYEVINIVYFFQGILMIIADSVSKTLFVSMIFHVSSQIYELRNNLEQYSRHSNDGYENNFKRLKLVVQQHLKILSLVRRIDHIYSYVALFQIVFSSIIICVTGFVIITAMESANIMLLVKFTTFIIAMLAQVSYFCFAGQYLLNKGESIVEMINSSYWYNSQCKDVKVLIFVLTNAQKPLTIVKTSASYLSVLRAILKLSGFWPFEFNIIGSLALISTLVTTLPFQCWQAFNFTNDFVLLMDSLSDILAEVLIFLKLFAMWKSKSCITIILREIFNDWGTEKIPDEWKTLAYYSRMFCNIDTLVYVSAAVSYYPDLLISYFGKPIENRKMIFQSCYPFNYLGSPTYELINLMQIIQAVAMMAADSLSKTLLVALILHVIANIDLLKNEIRIYSTNIANTCNHTNNKKSTVDLKQVISQHRKILYLVQSIDNAYSYVSLFQIVFSTIIICVTGFVIVTAMESANIILLFKFILYIIVMLSQAFTFCIAGQYLRNEGESIIHEIYDCLWYHTEPKEIKSLIFVLKSAQIPLTLGGGKLFELSTNSFTMIVKTSVSYLSVLRARAYGQINRTFLDP</sequence>
<evidence type="ECO:0000256" key="8">
    <source>
        <dbReference type="ARBA" id="ARBA00023170"/>
    </source>
</evidence>
<keyword evidence="4" id="KW-0812">Transmembrane</keyword>
<dbReference type="GO" id="GO:0005886">
    <property type="term" value="C:plasma membrane"/>
    <property type="evidence" value="ECO:0007669"/>
    <property type="project" value="UniProtKB-SubCell"/>
</dbReference>
<evidence type="ECO:0000313" key="10">
    <source>
        <dbReference type="EMBL" id="OXU31132.1"/>
    </source>
</evidence>
<evidence type="ECO:0000256" key="5">
    <source>
        <dbReference type="ARBA" id="ARBA00022725"/>
    </source>
</evidence>
<reference evidence="10 11" key="1">
    <citation type="journal article" date="2017" name="Curr. Biol.">
        <title>The Evolution of Venom by Co-option of Single-Copy Genes.</title>
        <authorList>
            <person name="Martinson E.O."/>
            <person name="Mrinalini"/>
            <person name="Kelkar Y.D."/>
            <person name="Chang C.H."/>
            <person name="Werren J.H."/>
        </authorList>
    </citation>
    <scope>NUCLEOTIDE SEQUENCE [LARGE SCALE GENOMIC DNA]</scope>
    <source>
        <strain evidence="10 11">Alberta</strain>
        <tissue evidence="10">Whole body</tissue>
    </source>
</reference>
<evidence type="ECO:0000256" key="3">
    <source>
        <dbReference type="ARBA" id="ARBA00022606"/>
    </source>
</evidence>
<keyword evidence="11" id="KW-1185">Reference proteome</keyword>
<keyword evidence="9" id="KW-0807">Transducer</keyword>
<dbReference type="AlphaFoldDB" id="A0A232FKE9"/>
<dbReference type="GO" id="GO:0007165">
    <property type="term" value="P:signal transduction"/>
    <property type="evidence" value="ECO:0007669"/>
    <property type="project" value="UniProtKB-KW"/>
</dbReference>
<keyword evidence="3" id="KW-0716">Sensory transduction</keyword>
<protein>
    <recommendedName>
        <fullName evidence="12">Odorant receptor</fullName>
    </recommendedName>
</protein>
<evidence type="ECO:0000256" key="9">
    <source>
        <dbReference type="ARBA" id="ARBA00023224"/>
    </source>
</evidence>
<comment type="subcellular location">
    <subcellularLocation>
        <location evidence="1">Cell membrane</location>
        <topology evidence="1">Multi-pass membrane protein</topology>
    </subcellularLocation>
</comment>
<accession>A0A232FKE9</accession>
<keyword evidence="5" id="KW-0552">Olfaction</keyword>